<evidence type="ECO:0000313" key="1">
    <source>
        <dbReference type="EMBL" id="PSV84579.1"/>
    </source>
</evidence>
<dbReference type="Proteomes" id="UP000240410">
    <property type="component" value="Unassembled WGS sequence"/>
</dbReference>
<accession>A0A2T3M3Z1</accession>
<comment type="caution">
    <text evidence="1">The sequence shown here is derived from an EMBL/GenBank/DDBJ whole genome shotgun (WGS) entry which is preliminary data.</text>
</comment>
<dbReference type="RefSeq" id="WP_219906076.1">
    <property type="nucleotide sequence ID" value="NZ_PYOJ01000100.1"/>
</dbReference>
<protein>
    <submittedName>
        <fullName evidence="1">Uncharacterized protein</fullName>
    </submittedName>
</protein>
<feature type="non-terminal residue" evidence="1">
    <location>
        <position position="1"/>
    </location>
</feature>
<proteinExistence type="predicted"/>
<feature type="non-terminal residue" evidence="1">
    <location>
        <position position="209"/>
    </location>
</feature>
<dbReference type="AlphaFoldDB" id="A0A2T3M3Z1"/>
<evidence type="ECO:0000313" key="2">
    <source>
        <dbReference type="Proteomes" id="UP000240410"/>
    </source>
</evidence>
<name>A0A2T3M3Z1_PHOLE</name>
<gene>
    <name evidence="1" type="ORF">CTM89_21330</name>
</gene>
<dbReference type="EMBL" id="PYOJ01000100">
    <property type="protein sequence ID" value="PSV84579.1"/>
    <property type="molecule type" value="Genomic_DNA"/>
</dbReference>
<organism evidence="1 2">
    <name type="scientific">Photobacterium leiognathi</name>
    <dbReference type="NCBI Taxonomy" id="553611"/>
    <lineage>
        <taxon>Bacteria</taxon>
        <taxon>Pseudomonadati</taxon>
        <taxon>Pseudomonadota</taxon>
        <taxon>Gammaproteobacteria</taxon>
        <taxon>Vibrionales</taxon>
        <taxon>Vibrionaceae</taxon>
        <taxon>Photobacterium</taxon>
    </lineage>
</organism>
<dbReference type="Gene3D" id="2.60.40.2700">
    <property type="match status" value="2"/>
</dbReference>
<reference evidence="1 2" key="1">
    <citation type="submission" date="2018-03" db="EMBL/GenBank/DDBJ databases">
        <title>Whole genome sequencing of Histamine producing bacteria.</title>
        <authorList>
            <person name="Butler K."/>
        </authorList>
    </citation>
    <scope>NUCLEOTIDE SEQUENCE [LARGE SCALE GENOMIC DNA]</scope>
    <source>
        <strain evidence="1 2">ATCC 33979</strain>
    </source>
</reference>
<sequence length="209" mass="22268">DSSNPGTLGITDPELAYAQPTLFDTGSVGLINQRTIEDEIAVLLNNDNQLSVIYQWQVSSDGGNNWTNIGGAEGQFSEWTTLSAGERYRLQVSLTDGTSLVLTHSDETSDVQSSAGVTIYSIAYNAPTTPIEDVNYDVVSALTATTDSVAEPASYDARAHQWSRVESDGSLTALSTDAQFTPTADEVGFKLRVTIAYLDSSGALLAETT</sequence>